<reference evidence="1 2" key="1">
    <citation type="submission" date="2016-11" db="EMBL/GenBank/DDBJ databases">
        <authorList>
            <person name="Jaros S."/>
            <person name="Januszkiewicz K."/>
            <person name="Wedrychowicz H."/>
        </authorList>
    </citation>
    <scope>NUCLEOTIDE SEQUENCE [LARGE SCALE GENOMIC DNA]</scope>
    <source>
        <strain evidence="1 2">LMG 26898</strain>
    </source>
</reference>
<accession>A0A1M7QI60</accession>
<dbReference type="EMBL" id="FRDA01000027">
    <property type="protein sequence ID" value="SHN30483.1"/>
    <property type="molecule type" value="Genomic_DNA"/>
</dbReference>
<gene>
    <name evidence="1" type="ORF">SAMN05216593_1278</name>
</gene>
<proteinExistence type="predicted"/>
<name>A0A1M7QI60_9PSED</name>
<evidence type="ECO:0008006" key="3">
    <source>
        <dbReference type="Google" id="ProtNLM"/>
    </source>
</evidence>
<evidence type="ECO:0000313" key="2">
    <source>
        <dbReference type="Proteomes" id="UP000183983"/>
    </source>
</evidence>
<dbReference type="STRING" id="1190415.SAMN05216593_1278"/>
<dbReference type="Gene3D" id="3.40.50.2300">
    <property type="match status" value="1"/>
</dbReference>
<dbReference type="Proteomes" id="UP000183983">
    <property type="component" value="Unassembled WGS sequence"/>
</dbReference>
<organism evidence="1 2">
    <name type="scientific">Pseudomonas asturiensis</name>
    <dbReference type="NCBI Taxonomy" id="1190415"/>
    <lineage>
        <taxon>Bacteria</taxon>
        <taxon>Pseudomonadati</taxon>
        <taxon>Pseudomonadota</taxon>
        <taxon>Gammaproteobacteria</taxon>
        <taxon>Pseudomonadales</taxon>
        <taxon>Pseudomonadaceae</taxon>
        <taxon>Pseudomonas</taxon>
    </lineage>
</organism>
<protein>
    <recommendedName>
        <fullName evidence="3">Response regulatory domain-containing protein</fullName>
    </recommendedName>
</protein>
<dbReference type="OrthoDB" id="7014806at2"/>
<dbReference type="RefSeq" id="WP_073173129.1">
    <property type="nucleotide sequence ID" value="NZ_FRDA01000027.1"/>
</dbReference>
<evidence type="ECO:0000313" key="1">
    <source>
        <dbReference type="EMBL" id="SHN30483.1"/>
    </source>
</evidence>
<sequence length="208" mass="23988">MKIFFVDEDDDQRETYSLMLQECFPKDPSSPVVIGVPPRPKLSDMRFLVEDDGVVSIVLDEQLKESGVATYLGIELAEYLRGLNKKVPIYILTSYPDSEELIEGEINVEDILSKQDLPARKDIVGARVLRRIDSFLDVSSIRENRFELLLRKSMSSSLDDDEKSEFLELDYLRSAPFEVSEIYSDEKLKRLDALELKIQEIENNFKKN</sequence>
<dbReference type="AlphaFoldDB" id="A0A1M7QI60"/>